<sequence length="72" mass="8087">MLVQLLLTGYLLKHLFAGEYPALISPVIMVMLTLSSWISSRGLEHRSWRLYLLAFISISRACTIPLGLARAL</sequence>
<keyword evidence="1" id="KW-0812">Transmembrane</keyword>
<comment type="caution">
    <text evidence="2">The sequence shown here is derived from an EMBL/GenBank/DDBJ whole genome shotgun (WGS) entry which is preliminary data.</text>
</comment>
<evidence type="ECO:0000313" key="3">
    <source>
        <dbReference type="Proteomes" id="UP000754644"/>
    </source>
</evidence>
<feature type="transmembrane region" description="Helical" evidence="1">
    <location>
        <begin position="20"/>
        <end position="38"/>
    </location>
</feature>
<reference evidence="2" key="1">
    <citation type="submission" date="2020-05" db="EMBL/GenBank/DDBJ databases">
        <title>Sulfur intermediates as new biogeochemical hubs in an aquatic model microbial ecosystem.</title>
        <authorList>
            <person name="Vigneron A."/>
        </authorList>
    </citation>
    <scope>NUCLEOTIDE SEQUENCE</scope>
    <source>
        <strain evidence="2">Bin.250</strain>
    </source>
</reference>
<dbReference type="Proteomes" id="UP000754644">
    <property type="component" value="Unassembled WGS sequence"/>
</dbReference>
<keyword evidence="1" id="KW-0472">Membrane</keyword>
<dbReference type="InterPro" id="IPR005226">
    <property type="entry name" value="UPF0014_fam"/>
</dbReference>
<feature type="transmembrane region" description="Helical" evidence="1">
    <location>
        <begin position="50"/>
        <end position="69"/>
    </location>
</feature>
<organism evidence="2 3">
    <name type="scientific">SAR86 cluster bacterium</name>
    <dbReference type="NCBI Taxonomy" id="2030880"/>
    <lineage>
        <taxon>Bacteria</taxon>
        <taxon>Pseudomonadati</taxon>
        <taxon>Pseudomonadota</taxon>
        <taxon>Gammaproteobacteria</taxon>
        <taxon>SAR86 cluster</taxon>
    </lineage>
</organism>
<proteinExistence type="predicted"/>
<name>A0A973A962_9GAMM</name>
<protein>
    <submittedName>
        <fullName evidence="2">ABC transporter permease</fullName>
    </submittedName>
</protein>
<accession>A0A973A962</accession>
<evidence type="ECO:0000256" key="1">
    <source>
        <dbReference type="SAM" id="Phobius"/>
    </source>
</evidence>
<dbReference type="AlphaFoldDB" id="A0A973A962"/>
<evidence type="ECO:0000313" key="2">
    <source>
        <dbReference type="EMBL" id="NQV65895.1"/>
    </source>
</evidence>
<dbReference type="EMBL" id="JABMOJ010000420">
    <property type="protein sequence ID" value="NQV65895.1"/>
    <property type="molecule type" value="Genomic_DNA"/>
</dbReference>
<keyword evidence="1" id="KW-1133">Transmembrane helix</keyword>
<dbReference type="Pfam" id="PF03649">
    <property type="entry name" value="UPF0014"/>
    <property type="match status" value="1"/>
</dbReference>
<gene>
    <name evidence="2" type="ORF">HQ497_11080</name>
</gene>